<protein>
    <submittedName>
        <fullName evidence="3">Uncharacterized protein</fullName>
    </submittedName>
</protein>
<reference evidence="3" key="4">
    <citation type="journal article" date="2022" name="Res Sq">
        <title>Comparative Genomics Reveals Insights into the Divergent Evolution of Astigmatic Mites and Household Pest Adaptations.</title>
        <authorList>
            <person name="Xiong Q."/>
            <person name="Wan A.T.-Y."/>
            <person name="Liu X.-Y."/>
            <person name="Fung C.S.-H."/>
            <person name="Xiao X."/>
            <person name="Malainual N."/>
            <person name="Hou J."/>
            <person name="Wang L."/>
            <person name="Wang M."/>
            <person name="Yang K."/>
            <person name="Cui Y."/>
            <person name="Leung E."/>
            <person name="Nong W."/>
            <person name="Shin S.-K."/>
            <person name="Au S."/>
            <person name="Jeong K.Y."/>
            <person name="Chew F.T."/>
            <person name="Hui J."/>
            <person name="Leung T.F."/>
            <person name="Tungtrongchitr A."/>
            <person name="Zhong N."/>
            <person name="Liu Z."/>
            <person name="Tsui S."/>
        </authorList>
    </citation>
    <scope>NUCLEOTIDE SEQUENCE</scope>
    <source>
        <strain evidence="3">Derf</strain>
        <tissue evidence="3">Whole organism</tissue>
    </source>
</reference>
<dbReference type="Proteomes" id="UP000828236">
    <property type="component" value="Unassembled WGS sequence"/>
</dbReference>
<gene>
    <name evidence="3" type="ORF">DERF_001543</name>
    <name evidence="2" type="ORF">HUG17_4674</name>
</gene>
<organism evidence="3 4">
    <name type="scientific">Dermatophagoides farinae</name>
    <name type="common">American house dust mite</name>
    <dbReference type="NCBI Taxonomy" id="6954"/>
    <lineage>
        <taxon>Eukaryota</taxon>
        <taxon>Metazoa</taxon>
        <taxon>Ecdysozoa</taxon>
        <taxon>Arthropoda</taxon>
        <taxon>Chelicerata</taxon>
        <taxon>Arachnida</taxon>
        <taxon>Acari</taxon>
        <taxon>Acariformes</taxon>
        <taxon>Sarcoptiformes</taxon>
        <taxon>Astigmata</taxon>
        <taxon>Psoroptidia</taxon>
        <taxon>Analgoidea</taxon>
        <taxon>Pyroglyphidae</taxon>
        <taxon>Dermatophagoidinae</taxon>
        <taxon>Dermatophagoides</taxon>
    </lineage>
</organism>
<reference evidence="2" key="3">
    <citation type="journal article" date="2021" name="World Allergy Organ. J.">
        <title>Chromosome-level assembly of Dermatophagoides farinae genome and transcriptome reveals two novel allergens Der f 37 and Der f 39.</title>
        <authorList>
            <person name="Chen J."/>
            <person name="Cai Z."/>
            <person name="Fan D."/>
            <person name="Hu J."/>
            <person name="Hou Y."/>
            <person name="He Y."/>
            <person name="Zhang Z."/>
            <person name="Zhao Z."/>
            <person name="Gao P."/>
            <person name="Hu W."/>
            <person name="Sun J."/>
            <person name="Li J."/>
            <person name="Ji K."/>
        </authorList>
    </citation>
    <scope>NUCLEOTIDE SEQUENCE</scope>
    <source>
        <strain evidence="2">JKM2019</strain>
    </source>
</reference>
<keyword evidence="1" id="KW-0472">Membrane</keyword>
<dbReference type="AlphaFoldDB" id="A0A922IDX8"/>
<dbReference type="EMBL" id="ASGP02000001">
    <property type="protein sequence ID" value="KAH9527534.1"/>
    <property type="molecule type" value="Genomic_DNA"/>
</dbReference>
<dbReference type="PROSITE" id="PS51257">
    <property type="entry name" value="PROKAR_LIPOPROTEIN"/>
    <property type="match status" value="1"/>
</dbReference>
<dbReference type="Proteomes" id="UP000790347">
    <property type="component" value="Unassembled WGS sequence"/>
</dbReference>
<keyword evidence="4" id="KW-1185">Reference proteome</keyword>
<reference evidence="2" key="2">
    <citation type="submission" date="2020-06" db="EMBL/GenBank/DDBJ databases">
        <authorList>
            <person name="Ji K."/>
            <person name="Li J."/>
        </authorList>
    </citation>
    <scope>NUCLEOTIDE SEQUENCE</scope>
    <source>
        <strain evidence="2">JKM2019</strain>
        <tissue evidence="2">Whole body</tissue>
    </source>
</reference>
<evidence type="ECO:0000313" key="4">
    <source>
        <dbReference type="Proteomes" id="UP000790347"/>
    </source>
</evidence>
<feature type="transmembrane region" description="Helical" evidence="1">
    <location>
        <begin position="7"/>
        <end position="29"/>
    </location>
</feature>
<keyword evidence="1" id="KW-1133">Transmembrane helix</keyword>
<name>A0A922IDX8_DERFA</name>
<reference evidence="3" key="1">
    <citation type="submission" date="2013-05" db="EMBL/GenBank/DDBJ databases">
        <authorList>
            <person name="Yim A.K.Y."/>
            <person name="Chan T.F."/>
            <person name="Ji K.M."/>
            <person name="Liu X.Y."/>
            <person name="Zhou J.W."/>
            <person name="Li R.Q."/>
            <person name="Yang K.Y."/>
            <person name="Li J."/>
            <person name="Li M."/>
            <person name="Law P.T.W."/>
            <person name="Wu Y.L."/>
            <person name="Cai Z.L."/>
            <person name="Qin H."/>
            <person name="Bao Y."/>
            <person name="Leung R.K.K."/>
            <person name="Ng P.K.S."/>
            <person name="Zou J."/>
            <person name="Zhong X.J."/>
            <person name="Ran P.X."/>
            <person name="Zhong N.S."/>
            <person name="Liu Z.G."/>
            <person name="Tsui S.K.W."/>
        </authorList>
    </citation>
    <scope>NUCLEOTIDE SEQUENCE</scope>
    <source>
        <strain evidence="3">Derf</strain>
        <tissue evidence="3">Whole organism</tissue>
    </source>
</reference>
<sequence length="78" mass="8207">MTLLRDHILPLTIVIFIFFIISISCFTINQGICAGTGEVCGGVRGVTCCNTDLFCDHSLGTGGFCNLVSHANLPSSLG</sequence>
<accession>A0A922IDX8</accession>
<dbReference type="EMBL" id="SDOV01000004">
    <property type="protein sequence ID" value="KAH7641629.1"/>
    <property type="molecule type" value="Genomic_DNA"/>
</dbReference>
<proteinExistence type="predicted"/>
<evidence type="ECO:0000313" key="3">
    <source>
        <dbReference type="EMBL" id="KAH9527534.1"/>
    </source>
</evidence>
<keyword evidence="1" id="KW-0812">Transmembrane</keyword>
<comment type="caution">
    <text evidence="3">The sequence shown here is derived from an EMBL/GenBank/DDBJ whole genome shotgun (WGS) entry which is preliminary data.</text>
</comment>
<evidence type="ECO:0000313" key="2">
    <source>
        <dbReference type="EMBL" id="KAH7641629.1"/>
    </source>
</evidence>
<evidence type="ECO:0000256" key="1">
    <source>
        <dbReference type="SAM" id="Phobius"/>
    </source>
</evidence>